<keyword evidence="5" id="KW-1185">Reference proteome</keyword>
<feature type="transmembrane region" description="Helical" evidence="1">
    <location>
        <begin position="477"/>
        <end position="495"/>
    </location>
</feature>
<evidence type="ECO:0000256" key="1">
    <source>
        <dbReference type="SAM" id="Phobius"/>
    </source>
</evidence>
<gene>
    <name evidence="3" type="ORF">R77569_04200</name>
    <name evidence="2" type="ORF">R77591_04000</name>
</gene>
<protein>
    <recommendedName>
        <fullName evidence="6">Molecular chaperone DnaJ</fullName>
    </recommendedName>
</protein>
<organism evidence="2 4">
    <name type="scientific">Ralstonia mannitolilytica</name>
    <dbReference type="NCBI Taxonomy" id="105219"/>
    <lineage>
        <taxon>Bacteria</taxon>
        <taxon>Pseudomonadati</taxon>
        <taxon>Pseudomonadota</taxon>
        <taxon>Betaproteobacteria</taxon>
        <taxon>Burkholderiales</taxon>
        <taxon>Burkholderiaceae</taxon>
        <taxon>Ralstonia</taxon>
    </lineage>
</organism>
<proteinExistence type="predicted"/>
<evidence type="ECO:0000313" key="5">
    <source>
        <dbReference type="Proteomes" id="UP001190452"/>
    </source>
</evidence>
<feature type="transmembrane region" description="Helical" evidence="1">
    <location>
        <begin position="395"/>
        <end position="413"/>
    </location>
</feature>
<evidence type="ECO:0000313" key="3">
    <source>
        <dbReference type="EMBL" id="CAJ0892138.1"/>
    </source>
</evidence>
<accession>A0AAD2AVW3</accession>
<feature type="transmembrane region" description="Helical" evidence="1">
    <location>
        <begin position="327"/>
        <end position="350"/>
    </location>
</feature>
<feature type="transmembrane region" description="Helical" evidence="1">
    <location>
        <begin position="445"/>
        <end position="465"/>
    </location>
</feature>
<sequence length="599" mass="65964">MSTELFGPWAVLGIEPTHDVRQIKRAYAARLKVVRPDDDAAGFQALRKAYDTAIAQCGDAAPPAVVVHLEAVHADPEPAAQLPDDAPGRSAPLTFRPAPQRQLGPAPGVVGVQHWQAFLAEVPQQDPDDVSDARVEAIETLLRARLQHPDLIHFEARDAFQHAALRACADRATLGTVRMACDNVFEWTGAPMPLDPHERRLWQIAIDRAAGDVQYQGVQHRAKHSATVRRMLQPGPARIPTLRLFMPYFLSDARKFLEQLRTKWPQALEYRLDHASMQAWDEAARRPWPSFSGLAALAALSAFGALMFWAGGHRWDAPEWYQQLGTFFVWLVTVCILVLPVTLRVAYPVWIAPALERRRARGQLRALHPAVWYGIRIAPPTLALCVLHPSDWYTGVVTAAIVGVAFVHVLVLLAQGRARVLALLVPAGMFYGFSLVSAFEPFFGNGLLVLALSDTLFLGLREVLLRGFGQDWQTTRARLVLLAVGIAAVPLQLLLAQDLPAVAATLGWAWFLAGAAAVDPFWSKLAERKGLGGTYVWMFAMALTLGAGLLLSDVLVPKGHVLRGMLILQGSVAWLVLTALLRTAWQAMLDGMRSRRQRA</sequence>
<feature type="transmembrane region" description="Helical" evidence="1">
    <location>
        <begin position="420"/>
        <end position="439"/>
    </location>
</feature>
<dbReference type="InterPro" id="IPR001623">
    <property type="entry name" value="DnaJ_domain"/>
</dbReference>
<dbReference type="EMBL" id="CAUDKV010000023">
    <property type="protein sequence ID" value="CAJ0892138.1"/>
    <property type="molecule type" value="Genomic_DNA"/>
</dbReference>
<dbReference type="SUPFAM" id="SSF46565">
    <property type="entry name" value="Chaperone J-domain"/>
    <property type="match status" value="1"/>
</dbReference>
<feature type="transmembrane region" description="Helical" evidence="1">
    <location>
        <begin position="501"/>
        <end position="522"/>
    </location>
</feature>
<reference evidence="2 5" key="1">
    <citation type="submission" date="2023-07" db="EMBL/GenBank/DDBJ databases">
        <authorList>
            <person name="Peeters C."/>
        </authorList>
    </citation>
    <scope>NUCLEOTIDE SEQUENCE</scope>
    <source>
        <strain evidence="3 5">R-77569</strain>
        <strain evidence="2">R-77591</strain>
    </source>
</reference>
<name>A0AAD2AVW3_9RALS</name>
<comment type="caution">
    <text evidence="2">The sequence shown here is derived from an EMBL/GenBank/DDBJ whole genome shotgun (WGS) entry which is preliminary data.</text>
</comment>
<dbReference type="AlphaFoldDB" id="A0AAD2AVW3"/>
<keyword evidence="1" id="KW-1133">Transmembrane helix</keyword>
<dbReference type="RefSeq" id="WP_104566137.1">
    <property type="nucleotide sequence ID" value="NZ_CATVXE010000020.1"/>
</dbReference>
<evidence type="ECO:0008006" key="6">
    <source>
        <dbReference type="Google" id="ProtNLM"/>
    </source>
</evidence>
<feature type="transmembrane region" description="Helical" evidence="1">
    <location>
        <begin position="294"/>
        <end position="315"/>
    </location>
</feature>
<feature type="transmembrane region" description="Helical" evidence="1">
    <location>
        <begin position="564"/>
        <end position="585"/>
    </location>
</feature>
<evidence type="ECO:0000313" key="4">
    <source>
        <dbReference type="Proteomes" id="UP001190002"/>
    </source>
</evidence>
<evidence type="ECO:0000313" key="2">
    <source>
        <dbReference type="EMBL" id="CAJ0692916.1"/>
    </source>
</evidence>
<feature type="transmembrane region" description="Helical" evidence="1">
    <location>
        <begin position="534"/>
        <end position="552"/>
    </location>
</feature>
<dbReference type="Proteomes" id="UP001190452">
    <property type="component" value="Unassembled WGS sequence"/>
</dbReference>
<dbReference type="InterPro" id="IPR036869">
    <property type="entry name" value="J_dom_sf"/>
</dbReference>
<dbReference type="CDD" id="cd06257">
    <property type="entry name" value="DnaJ"/>
    <property type="match status" value="1"/>
</dbReference>
<dbReference type="EMBL" id="CATVXE010000020">
    <property type="protein sequence ID" value="CAJ0692916.1"/>
    <property type="molecule type" value="Genomic_DNA"/>
</dbReference>
<keyword evidence="1" id="KW-0472">Membrane</keyword>
<keyword evidence="1" id="KW-0812">Transmembrane</keyword>
<dbReference type="Proteomes" id="UP001190002">
    <property type="component" value="Unassembled WGS sequence"/>
</dbReference>